<dbReference type="InterPro" id="IPR032466">
    <property type="entry name" value="Metal_Hydrolase"/>
</dbReference>
<evidence type="ECO:0000313" key="2">
    <source>
        <dbReference type="Proteomes" id="UP001501822"/>
    </source>
</evidence>
<dbReference type="Pfam" id="PF19799">
    <property type="entry name" value="DUF6282"/>
    <property type="match status" value="1"/>
</dbReference>
<organism evidence="1 2">
    <name type="scientific">Actinoallomurus spadix</name>
    <dbReference type="NCBI Taxonomy" id="79912"/>
    <lineage>
        <taxon>Bacteria</taxon>
        <taxon>Bacillati</taxon>
        <taxon>Actinomycetota</taxon>
        <taxon>Actinomycetes</taxon>
        <taxon>Streptosporangiales</taxon>
        <taxon>Thermomonosporaceae</taxon>
        <taxon>Actinoallomurus</taxon>
    </lineage>
</organism>
<sequence length="327" mass="35210">MFHSMNIQFTFRTLEHCMLSVEDSQPVSPAVLKVLSGAVDLHCHSGPSPFPRRLNHVEAAHDGARIGMRAILVKSHHHNTVMDLLAMGPWLADAPTPVYGGVALNTEVGGVNPSSAVAMSLRMGGRCVWAPTTCARQHRDHHSHAAAGGFPSAAIDLLEKEVSILDESGDLSADTEQILDLVAETDALLAGGHLDTESMKILFEGAARKGVRRLLVQHPDFVVGASEADVEDLLRSGAYIEHEIAMYHPEAAGPRWPVQKLVDWIERVGPERTVISSDLGQKGNPLPVDGYIHLVGALLEHGVAEKDIRTMIAVNPAFLLGLEDTAS</sequence>
<reference evidence="2" key="1">
    <citation type="journal article" date="2019" name="Int. J. Syst. Evol. Microbiol.">
        <title>The Global Catalogue of Microorganisms (GCM) 10K type strain sequencing project: providing services to taxonomists for standard genome sequencing and annotation.</title>
        <authorList>
            <consortium name="The Broad Institute Genomics Platform"/>
            <consortium name="The Broad Institute Genome Sequencing Center for Infectious Disease"/>
            <person name="Wu L."/>
            <person name="Ma J."/>
        </authorList>
    </citation>
    <scope>NUCLEOTIDE SEQUENCE [LARGE SCALE GENOMIC DNA]</scope>
    <source>
        <strain evidence="2">JCM 3146</strain>
    </source>
</reference>
<gene>
    <name evidence="1" type="ORF">GCM10010151_30360</name>
</gene>
<dbReference type="EMBL" id="BAAABM010000019">
    <property type="protein sequence ID" value="GAA0338644.1"/>
    <property type="molecule type" value="Genomic_DNA"/>
</dbReference>
<proteinExistence type="predicted"/>
<name>A0ABP3G9B0_9ACTN</name>
<dbReference type="Gene3D" id="3.20.20.140">
    <property type="entry name" value="Metal-dependent hydrolases"/>
    <property type="match status" value="1"/>
</dbReference>
<dbReference type="Proteomes" id="UP001501822">
    <property type="component" value="Unassembled WGS sequence"/>
</dbReference>
<dbReference type="SUPFAM" id="SSF51556">
    <property type="entry name" value="Metallo-dependent hydrolases"/>
    <property type="match status" value="1"/>
</dbReference>
<accession>A0ABP3G9B0</accession>
<protein>
    <submittedName>
        <fullName evidence="1">DUF6282 family protein</fullName>
    </submittedName>
</protein>
<comment type="caution">
    <text evidence="1">The sequence shown here is derived from an EMBL/GenBank/DDBJ whole genome shotgun (WGS) entry which is preliminary data.</text>
</comment>
<evidence type="ECO:0000313" key="1">
    <source>
        <dbReference type="EMBL" id="GAA0338644.1"/>
    </source>
</evidence>
<dbReference type="InterPro" id="IPR046249">
    <property type="entry name" value="DUF6282"/>
</dbReference>
<keyword evidence="2" id="KW-1185">Reference proteome</keyword>